<reference evidence="3" key="1">
    <citation type="journal article" date="2015" name="BMC Genomics">
        <title>Draft genome of a commonly misdiagnosed multidrug resistant pathogen Candida auris.</title>
        <authorList>
            <person name="Chatterjee S."/>
            <person name="Alampalli S.V."/>
            <person name="Nageshan R.K."/>
            <person name="Chettiar S.T."/>
            <person name="Joshi S."/>
            <person name="Tatu U.S."/>
        </authorList>
    </citation>
    <scope>NUCLEOTIDE SEQUENCE [LARGE SCALE GENOMIC DNA]</scope>
    <source>
        <strain evidence="3">6684</strain>
    </source>
</reference>
<proteinExistence type="predicted"/>
<keyword evidence="1" id="KW-0812">Transmembrane</keyword>
<protein>
    <submittedName>
        <fullName evidence="2">Uncharacterized protein</fullName>
    </submittedName>
</protein>
<dbReference type="VEuPathDB" id="FungiDB:QG37_00929"/>
<evidence type="ECO:0000256" key="1">
    <source>
        <dbReference type="SAM" id="Phobius"/>
    </source>
</evidence>
<accession>A0A0L0P6W6</accession>
<name>A0A0L0P6W6_CANAR</name>
<gene>
    <name evidence="2" type="ORF">QG37_00929</name>
</gene>
<keyword evidence="1" id="KW-1133">Transmembrane helix</keyword>
<dbReference type="AlphaFoldDB" id="A0A0L0P6W6"/>
<dbReference type="Proteomes" id="UP000037122">
    <property type="component" value="Unassembled WGS sequence"/>
</dbReference>
<dbReference type="EMBL" id="LGST01000007">
    <property type="protein sequence ID" value="KNE01990.1"/>
    <property type="molecule type" value="Genomic_DNA"/>
</dbReference>
<evidence type="ECO:0000313" key="2">
    <source>
        <dbReference type="EMBL" id="KNE01990.1"/>
    </source>
</evidence>
<feature type="transmembrane region" description="Helical" evidence="1">
    <location>
        <begin position="6"/>
        <end position="27"/>
    </location>
</feature>
<evidence type="ECO:0000313" key="3">
    <source>
        <dbReference type="Proteomes" id="UP000037122"/>
    </source>
</evidence>
<sequence>MRQVAKWAFFFFFFTYFFFFFFLLQGVTQKAQMTSKRFGGPILIQPVKMLLCASTFSKQVCKLAGGLVSW</sequence>
<organism evidence="2 3">
    <name type="scientific">Candidozyma auris</name>
    <name type="common">Yeast</name>
    <name type="synonym">Candida auris</name>
    <dbReference type="NCBI Taxonomy" id="498019"/>
    <lineage>
        <taxon>Eukaryota</taxon>
        <taxon>Fungi</taxon>
        <taxon>Dikarya</taxon>
        <taxon>Ascomycota</taxon>
        <taxon>Saccharomycotina</taxon>
        <taxon>Pichiomycetes</taxon>
        <taxon>Metschnikowiaceae</taxon>
        <taxon>Candidozyma</taxon>
    </lineage>
</organism>
<keyword evidence="1" id="KW-0472">Membrane</keyword>
<comment type="caution">
    <text evidence="2">The sequence shown here is derived from an EMBL/GenBank/DDBJ whole genome shotgun (WGS) entry which is preliminary data.</text>
</comment>